<keyword evidence="1" id="KW-0934">Plastid</keyword>
<accession>A0A1Z1ML68</accession>
<reference evidence="1" key="1">
    <citation type="journal article" date="2017" name="J. Phycol.">
        <title>Analysis of chloroplast genomes and a supermatrix inform reclassification of the Rhodomelaceae (Rhodophyta).</title>
        <authorList>
            <person name="Diaz-Tapia P."/>
            <person name="Maggs C.A."/>
            <person name="West J.A."/>
            <person name="Verbruggen H."/>
        </authorList>
    </citation>
    <scope>NUCLEOTIDE SEQUENCE</scope>
    <source>
        <strain evidence="1">PD1087</strain>
    </source>
</reference>
<name>A0A1Z1ML68_9FLOR</name>
<dbReference type="RefSeq" id="YP_009397349.1">
    <property type="nucleotide sequence ID" value="NC_035287.1"/>
</dbReference>
<evidence type="ECO:0000313" key="1">
    <source>
        <dbReference type="EMBL" id="ARW66535.1"/>
    </source>
</evidence>
<organism evidence="1">
    <name type="scientific">Dasyclonium flaccidum</name>
    <dbReference type="NCBI Taxonomy" id="2007274"/>
    <lineage>
        <taxon>Eukaryota</taxon>
        <taxon>Rhodophyta</taxon>
        <taxon>Florideophyceae</taxon>
        <taxon>Rhodymeniophycidae</taxon>
        <taxon>Ceramiales</taxon>
        <taxon>Rhodomelaceae</taxon>
        <taxon>Polyzonieae</taxon>
        <taxon>Dasyclonium</taxon>
    </lineage>
</organism>
<geneLocation type="chloroplast" evidence="1"/>
<dbReference type="GeneID" id="33359698"/>
<sequence>MYYLGVISGFYYLYSNIINKFIIKYKFIIYFKYGS</sequence>
<proteinExistence type="predicted"/>
<gene>
    <name evidence="1" type="primary">orf35</name>
</gene>
<dbReference type="AlphaFoldDB" id="A0A1Z1ML68"/>
<keyword evidence="1" id="KW-0150">Chloroplast</keyword>
<protein>
    <submittedName>
        <fullName evidence="1">Uncharacterized protein</fullName>
    </submittedName>
</protein>
<dbReference type="EMBL" id="MF101443">
    <property type="protein sequence ID" value="ARW66535.1"/>
    <property type="molecule type" value="Genomic_DNA"/>
</dbReference>